<keyword evidence="1" id="KW-1133">Transmembrane helix</keyword>
<proteinExistence type="predicted"/>
<organism evidence="3 4">
    <name type="scientific">Rhizomicrobium palustre</name>
    <dbReference type="NCBI Taxonomy" id="189966"/>
    <lineage>
        <taxon>Bacteria</taxon>
        <taxon>Pseudomonadati</taxon>
        <taxon>Pseudomonadota</taxon>
        <taxon>Alphaproteobacteria</taxon>
        <taxon>Micropepsales</taxon>
        <taxon>Micropepsaceae</taxon>
        <taxon>Rhizomicrobium</taxon>
    </lineage>
</organism>
<name>A0A846MZ26_9PROT</name>
<feature type="transmembrane region" description="Helical" evidence="1">
    <location>
        <begin position="99"/>
        <end position="119"/>
    </location>
</feature>
<feature type="domain" description="VanZ-like" evidence="2">
    <location>
        <begin position="38"/>
        <end position="113"/>
    </location>
</feature>
<dbReference type="AlphaFoldDB" id="A0A846MZ26"/>
<evidence type="ECO:0000313" key="3">
    <source>
        <dbReference type="EMBL" id="NIK88210.1"/>
    </source>
</evidence>
<dbReference type="Pfam" id="PF04892">
    <property type="entry name" value="VanZ"/>
    <property type="match status" value="1"/>
</dbReference>
<accession>A0A846MZ26</accession>
<evidence type="ECO:0000313" key="4">
    <source>
        <dbReference type="Proteomes" id="UP000570514"/>
    </source>
</evidence>
<dbReference type="PANTHER" id="PTHR28008:SF1">
    <property type="entry name" value="DOMAIN PROTEIN, PUTATIVE (AFU_ORTHOLOGUE AFUA_3G10980)-RELATED"/>
    <property type="match status" value="1"/>
</dbReference>
<gene>
    <name evidence="3" type="ORF">FHS83_001528</name>
</gene>
<keyword evidence="4" id="KW-1185">Reference proteome</keyword>
<keyword evidence="1" id="KW-0472">Membrane</keyword>
<keyword evidence="1" id="KW-0812">Transmembrane</keyword>
<comment type="caution">
    <text evidence="3">The sequence shown here is derived from an EMBL/GenBank/DDBJ whole genome shotgun (WGS) entry which is preliminary data.</text>
</comment>
<dbReference type="NCBIfam" id="NF037970">
    <property type="entry name" value="vanZ_1"/>
    <property type="match status" value="1"/>
</dbReference>
<dbReference type="RefSeq" id="WP_167082402.1">
    <property type="nucleotide sequence ID" value="NZ_BAAADC010000001.1"/>
</dbReference>
<protein>
    <submittedName>
        <fullName evidence="3">VanZ family protein</fullName>
    </submittedName>
</protein>
<sequence length="129" mass="14097">MREKLLKAIRLVAVVLFWPAVALVAWGELAKTPGAVEGLVWDKALHFTAYFGLSGMICLAFQDWRRVLAAAVNLALFAGALEILQAYTGRDPDFFDEIANCLGILAGTGLGFLILWLLTSKPLVKVHAR</sequence>
<reference evidence="3 4" key="1">
    <citation type="submission" date="2020-03" db="EMBL/GenBank/DDBJ databases">
        <title>Genomic Encyclopedia of Type Strains, Phase IV (KMG-IV): sequencing the most valuable type-strain genomes for metagenomic binning, comparative biology and taxonomic classification.</title>
        <authorList>
            <person name="Goeker M."/>
        </authorList>
    </citation>
    <scope>NUCLEOTIDE SEQUENCE [LARGE SCALE GENOMIC DNA]</scope>
    <source>
        <strain evidence="3 4">DSM 19867</strain>
    </source>
</reference>
<feature type="transmembrane region" description="Helical" evidence="1">
    <location>
        <begin position="43"/>
        <end position="61"/>
    </location>
</feature>
<dbReference type="PANTHER" id="PTHR28008">
    <property type="entry name" value="DOMAIN PROTEIN, PUTATIVE (AFU_ORTHOLOGUE AFUA_3G10980)-RELATED"/>
    <property type="match status" value="1"/>
</dbReference>
<dbReference type="EMBL" id="JAASRM010000001">
    <property type="protein sequence ID" value="NIK88210.1"/>
    <property type="molecule type" value="Genomic_DNA"/>
</dbReference>
<feature type="transmembrane region" description="Helical" evidence="1">
    <location>
        <begin position="68"/>
        <end position="87"/>
    </location>
</feature>
<dbReference type="InterPro" id="IPR006976">
    <property type="entry name" value="VanZ-like"/>
</dbReference>
<evidence type="ECO:0000256" key="1">
    <source>
        <dbReference type="SAM" id="Phobius"/>
    </source>
</evidence>
<dbReference type="Proteomes" id="UP000570514">
    <property type="component" value="Unassembled WGS sequence"/>
</dbReference>
<evidence type="ECO:0000259" key="2">
    <source>
        <dbReference type="Pfam" id="PF04892"/>
    </source>
</evidence>